<sequence>MYESLERHFDPSRFDSKETSSSHSLFTSNKTTRSQEASPLPMDEVEYNILQPNVQQTAMNSECLLKENTIQDAEVVKYIPKAEYESLPQSDEVAMEVHMLSFKNQGLQKSSPPIPPVKTKKARESGLILRISRNTGKEPAAEALKKQHGRRPLSSSEYEYDRNTAVTLRDTHLSIERKCSSMTVSSTSSLEAEADFSAFMELHTDLEVSARAMAEPGMVDDFSITQITGSHDGPLTKEKIFEERIHHEIEPPPVAKKDPNAVSMAHMLKKGDSRVEPQSNGSGIPHNTDLPDQPVHEAGGSDVHCEETVVSDNDVIQPQEGDLPKTISIGKELIMSPVSNENVTSTTTTQVTKALAMAIQEAKQQHPDMLVTKAVVVRETNASSEKKHRPSEVQRDRRTLGDEDAVDLEG</sequence>
<comment type="caution">
    <text evidence="3">The sequence shown here is derived from an EMBL/GenBank/DDBJ whole genome shotgun (WGS) entry which is preliminary data.</text>
</comment>
<evidence type="ECO:0000259" key="2">
    <source>
        <dbReference type="Pfam" id="PF05902"/>
    </source>
</evidence>
<name>A0A556V952_BAGYA</name>
<dbReference type="InterPro" id="IPR008379">
    <property type="entry name" value="Band_4.1_C"/>
</dbReference>
<feature type="compositionally biased region" description="Basic and acidic residues" evidence="1">
    <location>
        <begin position="136"/>
        <end position="145"/>
    </location>
</feature>
<protein>
    <submittedName>
        <fullName evidence="3">Band 4.1-like protein 1</fullName>
    </submittedName>
</protein>
<dbReference type="AlphaFoldDB" id="A0A556V952"/>
<evidence type="ECO:0000313" key="3">
    <source>
        <dbReference type="EMBL" id="TTB41831.1"/>
    </source>
</evidence>
<reference evidence="3 4" key="1">
    <citation type="journal article" date="2019" name="Genome Biol. Evol.">
        <title>Whole-Genome Sequencing of the Giant Devil Catfish, Bagarius yarrelli.</title>
        <authorList>
            <person name="Jiang W."/>
            <person name="Lv Y."/>
            <person name="Cheng L."/>
            <person name="Yang K."/>
            <person name="Chao B."/>
            <person name="Wang X."/>
            <person name="Li Y."/>
            <person name="Pan X."/>
            <person name="You X."/>
            <person name="Zhang Y."/>
            <person name="Yang J."/>
            <person name="Li J."/>
            <person name="Zhang X."/>
            <person name="Liu S."/>
            <person name="Sun C."/>
            <person name="Yang J."/>
            <person name="Shi Q."/>
        </authorList>
    </citation>
    <scope>NUCLEOTIDE SEQUENCE [LARGE SCALE GENOMIC DNA]</scope>
    <source>
        <strain evidence="3">JWS20170419001</strain>
        <tissue evidence="3">Muscle</tissue>
    </source>
</reference>
<proteinExistence type="predicted"/>
<feature type="domain" description="Band 4.1 C-terminal" evidence="2">
    <location>
        <begin position="353"/>
        <end position="380"/>
    </location>
</feature>
<accession>A0A556V952</accession>
<dbReference type="GO" id="GO:0003779">
    <property type="term" value="F:actin binding"/>
    <property type="evidence" value="ECO:0007669"/>
    <property type="project" value="InterPro"/>
</dbReference>
<feature type="compositionally biased region" description="Basic and acidic residues" evidence="1">
    <location>
        <begin position="390"/>
        <end position="401"/>
    </location>
</feature>
<keyword evidence="4" id="KW-1185">Reference proteome</keyword>
<evidence type="ECO:0000313" key="4">
    <source>
        <dbReference type="Proteomes" id="UP000319801"/>
    </source>
</evidence>
<feature type="region of interest" description="Disordered" evidence="1">
    <location>
        <begin position="272"/>
        <end position="301"/>
    </location>
</feature>
<gene>
    <name evidence="3" type="ORF">Baya_14511</name>
</gene>
<feature type="region of interest" description="Disordered" evidence="1">
    <location>
        <begin position="136"/>
        <end position="157"/>
    </location>
</feature>
<evidence type="ECO:0000256" key="1">
    <source>
        <dbReference type="SAM" id="MobiDB-lite"/>
    </source>
</evidence>
<feature type="compositionally biased region" description="Basic and acidic residues" evidence="1">
    <location>
        <begin position="1"/>
        <end position="20"/>
    </location>
</feature>
<dbReference type="EMBL" id="VCAZ01000168">
    <property type="protein sequence ID" value="TTB41831.1"/>
    <property type="molecule type" value="Genomic_DNA"/>
</dbReference>
<dbReference type="GO" id="GO:0005198">
    <property type="term" value="F:structural molecule activity"/>
    <property type="evidence" value="ECO:0007669"/>
    <property type="project" value="InterPro"/>
</dbReference>
<feature type="compositionally biased region" description="Polar residues" evidence="1">
    <location>
        <begin position="21"/>
        <end position="37"/>
    </location>
</feature>
<feature type="region of interest" description="Disordered" evidence="1">
    <location>
        <begin position="1"/>
        <end position="43"/>
    </location>
</feature>
<dbReference type="GO" id="GO:0005856">
    <property type="term" value="C:cytoskeleton"/>
    <property type="evidence" value="ECO:0007669"/>
    <property type="project" value="InterPro"/>
</dbReference>
<organism evidence="3 4">
    <name type="scientific">Bagarius yarrelli</name>
    <name type="common">Goonch</name>
    <name type="synonym">Bagrus yarrelli</name>
    <dbReference type="NCBI Taxonomy" id="175774"/>
    <lineage>
        <taxon>Eukaryota</taxon>
        <taxon>Metazoa</taxon>
        <taxon>Chordata</taxon>
        <taxon>Craniata</taxon>
        <taxon>Vertebrata</taxon>
        <taxon>Euteleostomi</taxon>
        <taxon>Actinopterygii</taxon>
        <taxon>Neopterygii</taxon>
        <taxon>Teleostei</taxon>
        <taxon>Ostariophysi</taxon>
        <taxon>Siluriformes</taxon>
        <taxon>Sisoridae</taxon>
        <taxon>Sisorinae</taxon>
        <taxon>Bagarius</taxon>
    </lineage>
</organism>
<feature type="region of interest" description="Disordered" evidence="1">
    <location>
        <begin position="379"/>
        <end position="410"/>
    </location>
</feature>
<dbReference type="Proteomes" id="UP000319801">
    <property type="component" value="Unassembled WGS sequence"/>
</dbReference>
<dbReference type="OrthoDB" id="6589456at2759"/>
<dbReference type="Pfam" id="PF05902">
    <property type="entry name" value="4_1_CTD"/>
    <property type="match status" value="1"/>
</dbReference>